<dbReference type="PANTHER" id="PTHR30069">
    <property type="entry name" value="TONB-DEPENDENT OUTER MEMBRANE RECEPTOR"/>
    <property type="match status" value="1"/>
</dbReference>
<evidence type="ECO:0000256" key="4">
    <source>
        <dbReference type="ARBA" id="ARBA00022452"/>
    </source>
</evidence>
<dbReference type="Proteomes" id="UP000017944">
    <property type="component" value="Unassembled WGS sequence"/>
</dbReference>
<feature type="chain" id="PRO_5001860594" evidence="14">
    <location>
        <begin position="30"/>
        <end position="663"/>
    </location>
</feature>
<dbReference type="InterPro" id="IPR012910">
    <property type="entry name" value="Plug_dom"/>
</dbReference>
<dbReference type="InterPro" id="IPR039426">
    <property type="entry name" value="TonB-dep_rcpt-like"/>
</dbReference>
<dbReference type="InterPro" id="IPR037066">
    <property type="entry name" value="Plug_dom_sf"/>
</dbReference>
<evidence type="ECO:0000256" key="9">
    <source>
        <dbReference type="ARBA" id="ARBA00023170"/>
    </source>
</evidence>
<keyword evidence="3 11" id="KW-0813">Transport</keyword>
<evidence type="ECO:0000313" key="17">
    <source>
        <dbReference type="EMBL" id="ESU81697.1"/>
    </source>
</evidence>
<dbReference type="InterPro" id="IPR036942">
    <property type="entry name" value="Beta-barrel_TonB_sf"/>
</dbReference>
<dbReference type="GO" id="GO:0044718">
    <property type="term" value="P:siderophore transmembrane transport"/>
    <property type="evidence" value="ECO:0007669"/>
    <property type="project" value="TreeGrafter"/>
</dbReference>
<sequence>MLNGIYSMRLKKHYLCTALSLAFTQQAVAAQESDSLTVWSSPVSSTTTTVLDQPTMKALDKQNVAQALSVVPGVVLQKSGSRNEEQVKVRGFDSRQVPVYFDGVPIYVPYDGNLDLARILTNNLGAVEVSKGYSSLLQGPNQMGGAINITTQKPTKPLEASLGYRQGWSRSQDNAYDMHASFAASSDLRYLQVSGSQLKQDFLDLPHGVNNDIAGKHGKMINSSADDKRGIVKLGFTPRENDEYTLTYIKQDGEKDNPPYSGNSGQKSRYWQWPEYDKESFYYQGTTQLNDRFTLRSRLYRDTFENTLMMYNSLADLKNKKGSYSHYSDYSDGAGLQLAADVRENDLLSFAVNWKDDVHWEKGAPHAAYDRYEDRTWSLASEYQWAAADNVDVVAGISYDWRDSVEAKKHEKDDSITHYDDNNQSAFNWQVMGKYHFANEDTLALSYYDRTRFPTLKERYTTSKPAYNQIAIVNPQLKPERARGVDLTWNGAFTHDWGFEVSVYFNRVSDAILSHNIDADTIQNQNSGTVDYSGLDGGIKGKISNILDVGLSYALIHADAKRKDIGKITDLPTQTMTAWMTLKPWEPLSVTLSGEARSSSYSNSDGSQKAAGFAVTHIRADYTLGHGFSVNASVNNLFDTQYAYSEGFIEEGRNFWAGVEYTF</sequence>
<evidence type="ECO:0000313" key="18">
    <source>
        <dbReference type="Proteomes" id="UP000017944"/>
    </source>
</evidence>
<dbReference type="Pfam" id="PF07715">
    <property type="entry name" value="Plug"/>
    <property type="match status" value="1"/>
</dbReference>
<comment type="subcellular location">
    <subcellularLocation>
        <location evidence="1 11">Cell outer membrane</location>
        <topology evidence="1 11">Multi-pass membrane protein</topology>
    </subcellularLocation>
</comment>
<dbReference type="GO" id="GO:0009279">
    <property type="term" value="C:cell outer membrane"/>
    <property type="evidence" value="ECO:0007669"/>
    <property type="project" value="UniProtKB-SubCell"/>
</dbReference>
<evidence type="ECO:0000256" key="10">
    <source>
        <dbReference type="ARBA" id="ARBA00023237"/>
    </source>
</evidence>
<evidence type="ECO:0000256" key="2">
    <source>
        <dbReference type="ARBA" id="ARBA00008143"/>
    </source>
</evidence>
<evidence type="ECO:0000259" key="15">
    <source>
        <dbReference type="Pfam" id="PF00593"/>
    </source>
</evidence>
<gene>
    <name evidence="17" type="ORF">WRSd3_00591</name>
</gene>
<feature type="domain" description="TonB-dependent receptor-like beta-barrel" evidence="15">
    <location>
        <begin position="229"/>
        <end position="637"/>
    </location>
</feature>
<evidence type="ECO:0000256" key="7">
    <source>
        <dbReference type="ARBA" id="ARBA00023077"/>
    </source>
</evidence>
<name>A0A090NM40_SHIDY</name>
<keyword evidence="9" id="KW-0675">Receptor</keyword>
<dbReference type="GO" id="GO:0015344">
    <property type="term" value="F:siderophore uptake transmembrane transporter activity"/>
    <property type="evidence" value="ECO:0007669"/>
    <property type="project" value="TreeGrafter"/>
</dbReference>
<feature type="short sequence motif" description="TonB C-terminal box" evidence="12">
    <location>
        <begin position="646"/>
        <end position="663"/>
    </location>
</feature>
<dbReference type="PROSITE" id="PS01156">
    <property type="entry name" value="TONB_DEPENDENT_REC_2"/>
    <property type="match status" value="1"/>
</dbReference>
<dbReference type="InterPro" id="IPR010917">
    <property type="entry name" value="TonB_rcpt_CS"/>
</dbReference>
<dbReference type="PANTHER" id="PTHR30069:SF29">
    <property type="entry name" value="HEMOGLOBIN AND HEMOGLOBIN-HAPTOGLOBIN-BINDING PROTEIN 1-RELATED"/>
    <property type="match status" value="1"/>
</dbReference>
<keyword evidence="8 11" id="KW-0472">Membrane</keyword>
<dbReference type="Gene3D" id="2.40.170.20">
    <property type="entry name" value="TonB-dependent receptor, beta-barrel domain"/>
    <property type="match status" value="1"/>
</dbReference>
<proteinExistence type="inferred from homology"/>
<dbReference type="Gene3D" id="2.170.130.10">
    <property type="entry name" value="TonB-dependent receptor, plug domain"/>
    <property type="match status" value="1"/>
</dbReference>
<protein>
    <submittedName>
        <fullName evidence="17">Iron(III) dicitrate transport protein fecA</fullName>
    </submittedName>
</protein>
<dbReference type="PROSITE" id="PS52016">
    <property type="entry name" value="TONB_DEPENDENT_REC_3"/>
    <property type="match status" value="1"/>
</dbReference>
<evidence type="ECO:0000259" key="16">
    <source>
        <dbReference type="Pfam" id="PF07715"/>
    </source>
</evidence>
<evidence type="ECO:0000256" key="12">
    <source>
        <dbReference type="PROSITE-ProRule" id="PRU10144"/>
    </source>
</evidence>
<keyword evidence="10 11" id="KW-0998">Cell outer membrane</keyword>
<keyword evidence="4 11" id="KW-1134">Transmembrane beta strand</keyword>
<evidence type="ECO:0000256" key="8">
    <source>
        <dbReference type="ARBA" id="ARBA00023136"/>
    </source>
</evidence>
<evidence type="ECO:0000256" key="5">
    <source>
        <dbReference type="ARBA" id="ARBA00022692"/>
    </source>
</evidence>
<keyword evidence="5 11" id="KW-0812">Transmembrane</keyword>
<reference evidence="17 18" key="1">
    <citation type="submission" date="2013-10" db="EMBL/GenBank/DDBJ databases">
        <title>Draft genomes and the virulence plasmids of Sd1617 vaccine constructs: WRSd3 and WRSd5.</title>
        <authorList>
            <person name="Aksomboon Vongsawan A."/>
            <person name="Venkatesan M.M."/>
            <person name="Vaisvil B."/>
            <person name="Emel G."/>
            <person name="Kepatral V."/>
            <person name="Sethabutr O."/>
            <person name="Serichantalergs O."/>
            <person name="Mason C."/>
        </authorList>
    </citation>
    <scope>NUCLEOTIDE SEQUENCE [LARGE SCALE GENOMIC DNA]</scope>
    <source>
        <strain evidence="17 18">WRSd3</strain>
    </source>
</reference>
<accession>A0A090NM40</accession>
<feature type="domain" description="TonB-dependent receptor plug" evidence="16">
    <location>
        <begin position="46"/>
        <end position="146"/>
    </location>
</feature>
<comment type="similarity">
    <text evidence="2">Belongs to the TonB-dependent receptor family. Hemoglobin/haptoglobin binding protein subfamily.</text>
</comment>
<dbReference type="InterPro" id="IPR000531">
    <property type="entry name" value="Beta-barrel_TonB"/>
</dbReference>
<organism evidence="17 18">
    <name type="scientific">Shigella dysenteriae WRSd3</name>
    <dbReference type="NCBI Taxonomy" id="1401327"/>
    <lineage>
        <taxon>Bacteria</taxon>
        <taxon>Pseudomonadati</taxon>
        <taxon>Pseudomonadota</taxon>
        <taxon>Gammaproteobacteria</taxon>
        <taxon>Enterobacterales</taxon>
        <taxon>Enterobacteriaceae</taxon>
        <taxon>Shigella</taxon>
    </lineage>
</organism>
<evidence type="ECO:0000256" key="11">
    <source>
        <dbReference type="PROSITE-ProRule" id="PRU01360"/>
    </source>
</evidence>
<evidence type="ECO:0000256" key="1">
    <source>
        <dbReference type="ARBA" id="ARBA00004571"/>
    </source>
</evidence>
<comment type="caution">
    <text evidence="17">The sequence shown here is derived from an EMBL/GenBank/DDBJ whole genome shotgun (WGS) entry which is preliminary data.</text>
</comment>
<keyword evidence="7 13" id="KW-0798">TonB box</keyword>
<dbReference type="AlphaFoldDB" id="A0A090NM40"/>
<evidence type="ECO:0000256" key="3">
    <source>
        <dbReference type="ARBA" id="ARBA00022448"/>
    </source>
</evidence>
<evidence type="ECO:0000256" key="6">
    <source>
        <dbReference type="ARBA" id="ARBA00022729"/>
    </source>
</evidence>
<dbReference type="SUPFAM" id="SSF56935">
    <property type="entry name" value="Porins"/>
    <property type="match status" value="1"/>
</dbReference>
<feature type="signal peptide" evidence="14">
    <location>
        <begin position="1"/>
        <end position="29"/>
    </location>
</feature>
<keyword evidence="6 14" id="KW-0732">Signal</keyword>
<evidence type="ECO:0000256" key="13">
    <source>
        <dbReference type="RuleBase" id="RU003357"/>
    </source>
</evidence>
<dbReference type="Pfam" id="PF00593">
    <property type="entry name" value="TonB_dep_Rec_b-barrel"/>
    <property type="match status" value="1"/>
</dbReference>
<evidence type="ECO:0000256" key="14">
    <source>
        <dbReference type="SAM" id="SignalP"/>
    </source>
</evidence>
<dbReference type="PATRIC" id="fig|1401327.3.peg.539"/>
<dbReference type="EMBL" id="AXUT01000042">
    <property type="protein sequence ID" value="ESU81697.1"/>
    <property type="molecule type" value="Genomic_DNA"/>
</dbReference>